<dbReference type="EMBL" id="MFGC01000013">
    <property type="protein sequence ID" value="OGF28292.1"/>
    <property type="molecule type" value="Genomic_DNA"/>
</dbReference>
<protein>
    <submittedName>
        <fullName evidence="1">Uncharacterized protein</fullName>
    </submittedName>
</protein>
<evidence type="ECO:0000313" key="2">
    <source>
        <dbReference type="Proteomes" id="UP000178925"/>
    </source>
</evidence>
<evidence type="ECO:0000313" key="1">
    <source>
        <dbReference type="EMBL" id="OGF28292.1"/>
    </source>
</evidence>
<organism evidence="1 2">
    <name type="scientific">Candidatus Falkowbacteria bacterium RIFOXYA2_FULL_47_9</name>
    <dbReference type="NCBI Taxonomy" id="1797995"/>
    <lineage>
        <taxon>Bacteria</taxon>
        <taxon>Candidatus Falkowiibacteriota</taxon>
    </lineage>
</organism>
<dbReference type="Proteomes" id="UP000178925">
    <property type="component" value="Unassembled WGS sequence"/>
</dbReference>
<comment type="caution">
    <text evidence="1">The sequence shown here is derived from an EMBL/GenBank/DDBJ whole genome shotgun (WGS) entry which is preliminary data.</text>
</comment>
<gene>
    <name evidence="1" type="ORF">A2242_00715</name>
</gene>
<name>A0A1F5SNM1_9BACT</name>
<dbReference type="AlphaFoldDB" id="A0A1F5SNM1"/>
<reference evidence="1 2" key="1">
    <citation type="journal article" date="2016" name="Nat. Commun.">
        <title>Thousands of microbial genomes shed light on interconnected biogeochemical processes in an aquifer system.</title>
        <authorList>
            <person name="Anantharaman K."/>
            <person name="Brown C.T."/>
            <person name="Hug L.A."/>
            <person name="Sharon I."/>
            <person name="Castelle C.J."/>
            <person name="Probst A.J."/>
            <person name="Thomas B.C."/>
            <person name="Singh A."/>
            <person name="Wilkins M.J."/>
            <person name="Karaoz U."/>
            <person name="Brodie E.L."/>
            <person name="Williams K.H."/>
            <person name="Hubbard S.S."/>
            <person name="Banfield J.F."/>
        </authorList>
    </citation>
    <scope>NUCLEOTIDE SEQUENCE [LARGE SCALE GENOMIC DNA]</scope>
</reference>
<sequence>MKNINVNNLDLNEKKHILHLVSDLKKIANEQKWISQYDKDSDSFVLRLPQLSKNSHKKYFGDEFAFYINDKDYVEGVFIEYFASNFISHNKGFNDIIKNIKSKKENEDIIEFKRGETNKIAAKLEDIMINSFIGAACV</sequence>
<dbReference type="STRING" id="1797995.A2242_00715"/>
<accession>A0A1F5SNM1</accession>
<proteinExistence type="predicted"/>